<name>A0A919TJL2_9ACTN</name>
<dbReference type="EMBL" id="BOQN01000092">
    <property type="protein sequence ID" value="GIM95324.1"/>
    <property type="molecule type" value="Genomic_DNA"/>
</dbReference>
<comment type="caution">
    <text evidence="2">The sequence shown here is derived from an EMBL/GenBank/DDBJ whole genome shotgun (WGS) entry which is preliminary data.</text>
</comment>
<dbReference type="AlphaFoldDB" id="A0A919TJL2"/>
<feature type="compositionally biased region" description="Basic and acidic residues" evidence="1">
    <location>
        <begin position="1"/>
        <end position="10"/>
    </location>
</feature>
<evidence type="ECO:0000313" key="2">
    <source>
        <dbReference type="EMBL" id="GIM95324.1"/>
    </source>
</evidence>
<sequence>MEDGRQRRVAEPVTALPKREMRDDEDAAGRGRWHAPERDQCRQGGAQQQEVDGGDGAQQPVGRPQLLAGGVGGGIEAAQEVPGTRPGSERARGGPDPEELATQRTAYEIGRVGEAERLPGRLAA</sequence>
<dbReference type="Proteomes" id="UP000677082">
    <property type="component" value="Unassembled WGS sequence"/>
</dbReference>
<evidence type="ECO:0000313" key="3">
    <source>
        <dbReference type="Proteomes" id="UP000677082"/>
    </source>
</evidence>
<reference evidence="2 3" key="1">
    <citation type="submission" date="2021-03" db="EMBL/GenBank/DDBJ databases">
        <title>Whole genome shotgun sequence of Actinoplanes toevensis NBRC 105298.</title>
        <authorList>
            <person name="Komaki H."/>
            <person name="Tamura T."/>
        </authorList>
    </citation>
    <scope>NUCLEOTIDE SEQUENCE [LARGE SCALE GENOMIC DNA]</scope>
    <source>
        <strain evidence="2 3">NBRC 105298</strain>
    </source>
</reference>
<organism evidence="2 3">
    <name type="scientific">Paractinoplanes toevensis</name>
    <dbReference type="NCBI Taxonomy" id="571911"/>
    <lineage>
        <taxon>Bacteria</taxon>
        <taxon>Bacillati</taxon>
        <taxon>Actinomycetota</taxon>
        <taxon>Actinomycetes</taxon>
        <taxon>Micromonosporales</taxon>
        <taxon>Micromonosporaceae</taxon>
        <taxon>Paractinoplanes</taxon>
    </lineage>
</organism>
<keyword evidence="3" id="KW-1185">Reference proteome</keyword>
<protein>
    <submittedName>
        <fullName evidence="2">Uncharacterized protein</fullName>
    </submittedName>
</protein>
<feature type="region of interest" description="Disordered" evidence="1">
    <location>
        <begin position="1"/>
        <end position="124"/>
    </location>
</feature>
<evidence type="ECO:0000256" key="1">
    <source>
        <dbReference type="SAM" id="MobiDB-lite"/>
    </source>
</evidence>
<feature type="compositionally biased region" description="Basic and acidic residues" evidence="1">
    <location>
        <begin position="111"/>
        <end position="124"/>
    </location>
</feature>
<proteinExistence type="predicted"/>
<gene>
    <name evidence="2" type="ORF">Ato02nite_071170</name>
</gene>
<accession>A0A919TJL2</accession>